<organism evidence="2 3">
    <name type="scientific">Velamenicoccus archaeovorus</name>
    <dbReference type="NCBI Taxonomy" id="1930593"/>
    <lineage>
        <taxon>Bacteria</taxon>
        <taxon>Pseudomonadati</taxon>
        <taxon>Candidatus Omnitrophota</taxon>
        <taxon>Candidatus Velamenicoccus</taxon>
    </lineage>
</organism>
<dbReference type="SUPFAM" id="SSF55961">
    <property type="entry name" value="Bet v1-like"/>
    <property type="match status" value="1"/>
</dbReference>
<dbReference type="RefSeq" id="WP_128700591.1">
    <property type="nucleotide sequence ID" value="NZ_CP019384.1"/>
</dbReference>
<name>A0A410P624_VELA1</name>
<evidence type="ECO:0008006" key="4">
    <source>
        <dbReference type="Google" id="ProtNLM"/>
    </source>
</evidence>
<keyword evidence="3" id="KW-1185">Reference proteome</keyword>
<accession>A0A410P624</accession>
<feature type="region of interest" description="Disordered" evidence="1">
    <location>
        <begin position="1"/>
        <end position="22"/>
    </location>
</feature>
<dbReference type="EMBL" id="CP019384">
    <property type="protein sequence ID" value="QAT17645.1"/>
    <property type="molecule type" value="Genomic_DNA"/>
</dbReference>
<dbReference type="AlphaFoldDB" id="A0A410P624"/>
<dbReference type="Proteomes" id="UP000287243">
    <property type="component" value="Chromosome"/>
</dbReference>
<gene>
    <name evidence="2" type="ORF">BU251_07900</name>
</gene>
<reference evidence="2 3" key="1">
    <citation type="submission" date="2017-01" db="EMBL/GenBank/DDBJ databases">
        <title>First insights into the biology of 'candidatus Vampirococcus archaeovorus'.</title>
        <authorList>
            <person name="Kizina J."/>
            <person name="Jordan S."/>
            <person name="Stueber K."/>
            <person name="Reinhardt R."/>
            <person name="Harder J."/>
        </authorList>
    </citation>
    <scope>NUCLEOTIDE SEQUENCE [LARGE SCALE GENOMIC DNA]</scope>
    <source>
        <strain evidence="2 3">LiM</strain>
    </source>
</reference>
<evidence type="ECO:0000256" key="1">
    <source>
        <dbReference type="SAM" id="MobiDB-lite"/>
    </source>
</evidence>
<evidence type="ECO:0000313" key="2">
    <source>
        <dbReference type="EMBL" id="QAT17645.1"/>
    </source>
</evidence>
<proteinExistence type="predicted"/>
<protein>
    <recommendedName>
        <fullName evidence="4">SRPBCC family protein</fullName>
    </recommendedName>
</protein>
<sequence length="171" mass="19964">MEHGETGKFFQTASAGQERRKRPLTVEENRHSIIIRTDQPALLRKEIICWGEAEWWPKGSLMAFKRLSSGEVAVGTLYMQKVLLPLAPRWRVEVSEVTNGGISRRFLDGMFKGFEQVSFQRVAGGWRVEYAMHYEVCGSLNRFLWFLVFRRLHDRNIKEILGNLKIFMETQ</sequence>
<evidence type="ECO:0000313" key="3">
    <source>
        <dbReference type="Proteomes" id="UP000287243"/>
    </source>
</evidence>
<dbReference type="KEGG" id="vai:BU251_07900"/>